<organism evidence="2 3">
    <name type="scientific">Mesorhabditis spiculigera</name>
    <dbReference type="NCBI Taxonomy" id="96644"/>
    <lineage>
        <taxon>Eukaryota</taxon>
        <taxon>Metazoa</taxon>
        <taxon>Ecdysozoa</taxon>
        <taxon>Nematoda</taxon>
        <taxon>Chromadorea</taxon>
        <taxon>Rhabditida</taxon>
        <taxon>Rhabditina</taxon>
        <taxon>Rhabditomorpha</taxon>
        <taxon>Rhabditoidea</taxon>
        <taxon>Rhabditidae</taxon>
        <taxon>Mesorhabditinae</taxon>
        <taxon>Mesorhabditis</taxon>
    </lineage>
</organism>
<keyword evidence="3" id="KW-1185">Reference proteome</keyword>
<proteinExistence type="predicted"/>
<feature type="transmembrane region" description="Helical" evidence="1">
    <location>
        <begin position="131"/>
        <end position="156"/>
    </location>
</feature>
<feature type="transmembrane region" description="Helical" evidence="1">
    <location>
        <begin position="47"/>
        <end position="68"/>
    </location>
</feature>
<evidence type="ECO:0000256" key="1">
    <source>
        <dbReference type="SAM" id="Phobius"/>
    </source>
</evidence>
<gene>
    <name evidence="2" type="ORF">MSPICULIGERA_LOCUS9039</name>
</gene>
<dbReference type="Pfam" id="PF10327">
    <property type="entry name" value="7TM_GPCR_Sri"/>
    <property type="match status" value="1"/>
</dbReference>
<feature type="transmembrane region" description="Helical" evidence="1">
    <location>
        <begin position="88"/>
        <end position="111"/>
    </location>
</feature>
<feature type="non-terminal residue" evidence="2">
    <location>
        <position position="1"/>
    </location>
</feature>
<feature type="transmembrane region" description="Helical" evidence="1">
    <location>
        <begin position="200"/>
        <end position="223"/>
    </location>
</feature>
<evidence type="ECO:0000313" key="3">
    <source>
        <dbReference type="Proteomes" id="UP001177023"/>
    </source>
</evidence>
<dbReference type="Proteomes" id="UP001177023">
    <property type="component" value="Unassembled WGS sequence"/>
</dbReference>
<dbReference type="AlphaFoldDB" id="A0AA36CLN5"/>
<comment type="caution">
    <text evidence="2">The sequence shown here is derived from an EMBL/GenBank/DDBJ whole genome shotgun (WGS) entry which is preliminary data.</text>
</comment>
<keyword evidence="1" id="KW-0472">Membrane</keyword>
<name>A0AA36CLN5_9BILA</name>
<sequence length="225" mass="25007">MALLVYEEPVLYIKTTAITGVLSTLINGGTLYLIASATSKRMGQYRNFLLNYQAVTSTVELLLKLSMIETFQPAPAARFHSPLLTFDVKIWMVIAACLATALTVATGLCLFYRHRQVLPLGHWARWKPTHLAIFFIVSYVFYTGLLSYSLCCATLAKGQSTILFDWIRVHPEFQILQTVPEVWIGDFTPTTAIGPNAGELFMVVAAMLLLEIIAVVMPIVLCVSK</sequence>
<dbReference type="EMBL" id="CATQJA010002412">
    <property type="protein sequence ID" value="CAJ0570602.1"/>
    <property type="molecule type" value="Genomic_DNA"/>
</dbReference>
<accession>A0AA36CLN5</accession>
<evidence type="ECO:0000313" key="2">
    <source>
        <dbReference type="EMBL" id="CAJ0570602.1"/>
    </source>
</evidence>
<keyword evidence="1" id="KW-1133">Transmembrane helix</keyword>
<feature type="transmembrane region" description="Helical" evidence="1">
    <location>
        <begin position="12"/>
        <end position="35"/>
    </location>
</feature>
<reference evidence="2" key="1">
    <citation type="submission" date="2023-06" db="EMBL/GenBank/DDBJ databases">
        <authorList>
            <person name="Delattre M."/>
        </authorList>
    </citation>
    <scope>NUCLEOTIDE SEQUENCE</scope>
    <source>
        <strain evidence="2">AF72</strain>
    </source>
</reference>
<protein>
    <submittedName>
        <fullName evidence="2">Uncharacterized protein</fullName>
    </submittedName>
</protein>
<keyword evidence="1" id="KW-0812">Transmembrane</keyword>
<dbReference type="InterPro" id="IPR019429">
    <property type="entry name" value="7TM_GPCR_serpentine_rcpt_Sri"/>
</dbReference>